<gene>
    <name evidence="3" type="ORF">OTI717_LOCUS7474</name>
    <name evidence="2" type="ORF">RFH988_LOCUS6911</name>
</gene>
<evidence type="ECO:0000313" key="3">
    <source>
        <dbReference type="EMBL" id="CAF3614450.1"/>
    </source>
</evidence>
<feature type="region of interest" description="Disordered" evidence="1">
    <location>
        <begin position="216"/>
        <end position="235"/>
    </location>
</feature>
<evidence type="ECO:0000313" key="2">
    <source>
        <dbReference type="EMBL" id="CAF0859888.1"/>
    </source>
</evidence>
<dbReference type="Proteomes" id="UP000663823">
    <property type="component" value="Unassembled WGS sequence"/>
</dbReference>
<dbReference type="EMBL" id="CAJOAX010000562">
    <property type="protein sequence ID" value="CAF3614450.1"/>
    <property type="molecule type" value="Genomic_DNA"/>
</dbReference>
<dbReference type="AlphaFoldDB" id="A0A813X405"/>
<evidence type="ECO:0000256" key="1">
    <source>
        <dbReference type="SAM" id="MobiDB-lite"/>
    </source>
</evidence>
<protein>
    <submittedName>
        <fullName evidence="2">Uncharacterized protein</fullName>
    </submittedName>
</protein>
<sequence>MESSSSSSLKPDHVIIWLDKHMSVERNNRTSKIDLATNATLDDVPSNERSLDIDNLIACADEQCYNEQKLDALLKTSLHMFTDKNECLESIQEHLADNKRVFFISSGSMGALIVPDIHDLLSRFIYIFCGRITKHDWAFDYTTDLLIFDYETDLFARLLRDIAKYYISKSEKSSNQANSIEYLKWAFRLAQRANKLDQDDVKFIKTIEKHLIQLDPSQSNDNADDCRIGQNADEG</sequence>
<reference evidence="2" key="1">
    <citation type="submission" date="2021-02" db="EMBL/GenBank/DDBJ databases">
        <authorList>
            <person name="Nowell W R."/>
        </authorList>
    </citation>
    <scope>NUCLEOTIDE SEQUENCE</scope>
</reference>
<dbReference type="Proteomes" id="UP000663882">
    <property type="component" value="Unassembled WGS sequence"/>
</dbReference>
<comment type="caution">
    <text evidence="2">The sequence shown here is derived from an EMBL/GenBank/DDBJ whole genome shotgun (WGS) entry which is preliminary data.</text>
</comment>
<evidence type="ECO:0000313" key="4">
    <source>
        <dbReference type="Proteomes" id="UP000663882"/>
    </source>
</evidence>
<organism evidence="2 4">
    <name type="scientific">Rotaria sordida</name>
    <dbReference type="NCBI Taxonomy" id="392033"/>
    <lineage>
        <taxon>Eukaryota</taxon>
        <taxon>Metazoa</taxon>
        <taxon>Spiralia</taxon>
        <taxon>Gnathifera</taxon>
        <taxon>Rotifera</taxon>
        <taxon>Eurotatoria</taxon>
        <taxon>Bdelloidea</taxon>
        <taxon>Philodinida</taxon>
        <taxon>Philodinidae</taxon>
        <taxon>Rotaria</taxon>
    </lineage>
</organism>
<accession>A0A813X405</accession>
<proteinExistence type="predicted"/>
<dbReference type="EMBL" id="CAJNOO010000213">
    <property type="protein sequence ID" value="CAF0859888.1"/>
    <property type="molecule type" value="Genomic_DNA"/>
</dbReference>
<name>A0A813X405_9BILA</name>